<evidence type="ECO:0000313" key="2">
    <source>
        <dbReference type="Proteomes" id="UP000734854"/>
    </source>
</evidence>
<sequence length="84" mass="9355">MLAVASKTPLVSLQCSISSPSPRSKATKLSLPDKLIPNFVKCFSYDDASGLLEVRLYGPCYAHYEDELTYFDNEVRGNLSYDTL</sequence>
<dbReference type="Gene3D" id="2.30.240.10">
    <property type="entry name" value="At5g01610-like"/>
    <property type="match status" value="1"/>
</dbReference>
<dbReference type="InterPro" id="IPR007493">
    <property type="entry name" value="DUF538"/>
</dbReference>
<accession>A0A8J5H8I2</accession>
<dbReference type="Pfam" id="PF04398">
    <property type="entry name" value="DUF538"/>
    <property type="match status" value="1"/>
</dbReference>
<reference evidence="1 2" key="1">
    <citation type="submission" date="2020-08" db="EMBL/GenBank/DDBJ databases">
        <title>Plant Genome Project.</title>
        <authorList>
            <person name="Zhang R.-G."/>
        </authorList>
    </citation>
    <scope>NUCLEOTIDE SEQUENCE [LARGE SCALE GENOMIC DNA]</scope>
    <source>
        <tissue evidence="1">Rhizome</tissue>
    </source>
</reference>
<dbReference type="AlphaFoldDB" id="A0A8J5H8I2"/>
<proteinExistence type="predicted"/>
<dbReference type="SUPFAM" id="SSF141562">
    <property type="entry name" value="At5g01610-like"/>
    <property type="match status" value="1"/>
</dbReference>
<dbReference type="InterPro" id="IPR036758">
    <property type="entry name" value="At5g01610-like"/>
</dbReference>
<organism evidence="1 2">
    <name type="scientific">Zingiber officinale</name>
    <name type="common">Ginger</name>
    <name type="synonym">Amomum zingiber</name>
    <dbReference type="NCBI Taxonomy" id="94328"/>
    <lineage>
        <taxon>Eukaryota</taxon>
        <taxon>Viridiplantae</taxon>
        <taxon>Streptophyta</taxon>
        <taxon>Embryophyta</taxon>
        <taxon>Tracheophyta</taxon>
        <taxon>Spermatophyta</taxon>
        <taxon>Magnoliopsida</taxon>
        <taxon>Liliopsida</taxon>
        <taxon>Zingiberales</taxon>
        <taxon>Zingiberaceae</taxon>
        <taxon>Zingiber</taxon>
    </lineage>
</organism>
<dbReference type="Proteomes" id="UP000734854">
    <property type="component" value="Unassembled WGS sequence"/>
</dbReference>
<dbReference type="EMBL" id="JACMSC010000007">
    <property type="protein sequence ID" value="KAG6514149.1"/>
    <property type="molecule type" value="Genomic_DNA"/>
</dbReference>
<comment type="caution">
    <text evidence="1">The sequence shown here is derived from an EMBL/GenBank/DDBJ whole genome shotgun (WGS) entry which is preliminary data.</text>
</comment>
<keyword evidence="2" id="KW-1185">Reference proteome</keyword>
<name>A0A8J5H8I2_ZINOF</name>
<gene>
    <name evidence="1" type="ORF">ZIOFF_024490</name>
</gene>
<evidence type="ECO:0000313" key="1">
    <source>
        <dbReference type="EMBL" id="KAG6514149.1"/>
    </source>
</evidence>
<protein>
    <submittedName>
        <fullName evidence="1">Uncharacterized protein</fullName>
    </submittedName>
</protein>